<reference evidence="1 2" key="1">
    <citation type="submission" date="2020-07" db="EMBL/GenBank/DDBJ databases">
        <title>Bacterium isolated from marine sediment.</title>
        <authorList>
            <person name="Shang D."/>
        </authorList>
    </citation>
    <scope>NUCLEOTIDE SEQUENCE [LARGE SCALE GENOMIC DNA]</scope>
    <source>
        <strain evidence="1 2">F6074</strain>
    </source>
</reference>
<evidence type="ECO:0000313" key="2">
    <source>
        <dbReference type="Proteomes" id="UP000541857"/>
    </source>
</evidence>
<protein>
    <recommendedName>
        <fullName evidence="3">SGNH/GDSL hydrolase family protein</fullName>
    </recommendedName>
</protein>
<evidence type="ECO:0000313" key="1">
    <source>
        <dbReference type="EMBL" id="MBA6152684.1"/>
    </source>
</evidence>
<keyword evidence="2" id="KW-1185">Reference proteome</keyword>
<dbReference type="Proteomes" id="UP000541857">
    <property type="component" value="Unassembled WGS sequence"/>
</dbReference>
<gene>
    <name evidence="1" type="ORF">H3Z82_08115</name>
</gene>
<proteinExistence type="predicted"/>
<dbReference type="EMBL" id="JACGLT010000005">
    <property type="protein sequence ID" value="MBA6152684.1"/>
    <property type="molecule type" value="Genomic_DNA"/>
</dbReference>
<organism evidence="1 2">
    <name type="scientific">Gelidibacter maritimus</name>
    <dbReference type="NCBI Taxonomy" id="2761487"/>
    <lineage>
        <taxon>Bacteria</taxon>
        <taxon>Pseudomonadati</taxon>
        <taxon>Bacteroidota</taxon>
        <taxon>Flavobacteriia</taxon>
        <taxon>Flavobacteriales</taxon>
        <taxon>Flavobacteriaceae</taxon>
        <taxon>Gelidibacter</taxon>
    </lineage>
</organism>
<accession>A0A7W2R3D2</accession>
<name>A0A7W2R3D2_9FLAO</name>
<dbReference type="RefSeq" id="WP_182204641.1">
    <property type="nucleotide sequence ID" value="NZ_JACGLT010000005.1"/>
</dbReference>
<evidence type="ECO:0008006" key="3">
    <source>
        <dbReference type="Google" id="ProtNLM"/>
    </source>
</evidence>
<sequence>MRRFLFHTSLFLIVLLASFFVVFSMADGTTDAFYKKLSSPKQTSLIVGSSRAAQGIHPNIIDSIYGSNNIYNYSFTISASPYGKAYYESISKKLNSKCKNGVFIIAVTPWSLSENKFNNKNGMGYPEDYDFIGKTNFVNLKPNIEYLLESFIPKNEAIIRNKYRKGLYQTFYVQDNGWLEVTIESDMISKTIRTKNKIESYRNMLSNYNGFSEYRWNYLIKTINLFKEQGDVYLVRIPVIEEMLEIENELIPNFDERIDLLAKHLQSPYINMMLYNHDYDYTDGNHLTVNSGKKFSLDLANQMKKLKHVSN</sequence>
<dbReference type="AlphaFoldDB" id="A0A7W2R3D2"/>
<comment type="caution">
    <text evidence="1">The sequence shown here is derived from an EMBL/GenBank/DDBJ whole genome shotgun (WGS) entry which is preliminary data.</text>
</comment>